<gene>
    <name evidence="3" type="ORF">PT015_18175</name>
</gene>
<dbReference type="InterPro" id="IPR037401">
    <property type="entry name" value="SnoaL-like"/>
</dbReference>
<dbReference type="RefSeq" id="WP_285186303.1">
    <property type="nucleotide sequence ID" value="NZ_CP126981.1"/>
</dbReference>
<evidence type="ECO:0000259" key="2">
    <source>
        <dbReference type="Pfam" id="PF13577"/>
    </source>
</evidence>
<dbReference type="InterPro" id="IPR032710">
    <property type="entry name" value="NTF2-like_dom_sf"/>
</dbReference>
<dbReference type="SUPFAM" id="SSF54427">
    <property type="entry name" value="NTF2-like"/>
    <property type="match status" value="1"/>
</dbReference>
<reference evidence="3 4" key="1">
    <citation type="journal article" date="2023" name="Microbiol. Resour. Announc.">
        <title>Complete Genome Sequence of Mycobacterium wuenschmanii, a novel Nontuberculous Mycobacterium Isolated from a captive population of Amazon Milk Frogs.</title>
        <authorList>
            <person name="Hicks J."/>
            <person name="Zeineldin M."/>
            <person name="Ward H."/>
            <person name="Wuenschmann A."/>
            <person name="Camp P."/>
            <person name="Farrell D."/>
            <person name="Lehman K."/>
            <person name="Thacker T."/>
            <person name="Cuthbert E."/>
        </authorList>
    </citation>
    <scope>NUCLEOTIDE SEQUENCE [LARGE SCALE GENOMIC DNA]</scope>
    <source>
        <strain evidence="3 4">Wuenschmanii</strain>
    </source>
</reference>
<feature type="domain" description="SnoaL-like" evidence="2">
    <location>
        <begin position="12"/>
        <end position="129"/>
    </location>
</feature>
<proteinExistence type="predicted"/>
<feature type="compositionally biased region" description="Basic and acidic residues" evidence="1">
    <location>
        <begin position="147"/>
        <end position="164"/>
    </location>
</feature>
<evidence type="ECO:0000313" key="3">
    <source>
        <dbReference type="EMBL" id="WIM86796.1"/>
    </source>
</evidence>
<dbReference type="Proteomes" id="UP001236585">
    <property type="component" value="Chromosome"/>
</dbReference>
<accession>A0ABY8VV31</accession>
<sequence length="164" mass="18323">MPNSDDLHIWVDKAALTELVARLAAAADRADKAGIIECYAPQSYDDHGAFKGSGSEFAEMICAPDSRAGQLTMHHLLGQSVFDVDGDNAWGETFFVMHALIGGQVVASYGRYIDYFRRLDGDWKVSYRRVVPDVTIPGDDPAQYWPARRDRTDPRYDRRTAPPT</sequence>
<evidence type="ECO:0000256" key="1">
    <source>
        <dbReference type="SAM" id="MobiDB-lite"/>
    </source>
</evidence>
<feature type="region of interest" description="Disordered" evidence="1">
    <location>
        <begin position="141"/>
        <end position="164"/>
    </location>
</feature>
<evidence type="ECO:0000313" key="4">
    <source>
        <dbReference type="Proteomes" id="UP001236585"/>
    </source>
</evidence>
<protein>
    <submittedName>
        <fullName evidence="3">Nuclear transport factor 2 family protein</fullName>
    </submittedName>
</protein>
<name>A0ABY8VV31_9MYCO</name>
<dbReference type="Gene3D" id="3.10.450.50">
    <property type="match status" value="1"/>
</dbReference>
<organism evidence="3 4">
    <name type="scientific">Candidatus Mycobacterium wuenschmannii</name>
    <dbReference type="NCBI Taxonomy" id="3027808"/>
    <lineage>
        <taxon>Bacteria</taxon>
        <taxon>Bacillati</taxon>
        <taxon>Actinomycetota</taxon>
        <taxon>Actinomycetes</taxon>
        <taxon>Mycobacteriales</taxon>
        <taxon>Mycobacteriaceae</taxon>
        <taxon>Mycobacterium</taxon>
    </lineage>
</organism>
<keyword evidence="4" id="KW-1185">Reference proteome</keyword>
<dbReference type="EMBL" id="CP126981">
    <property type="protein sequence ID" value="WIM86796.1"/>
    <property type="molecule type" value="Genomic_DNA"/>
</dbReference>
<dbReference type="Pfam" id="PF13577">
    <property type="entry name" value="SnoaL_4"/>
    <property type="match status" value="1"/>
</dbReference>